<name>A0A6A6FFN7_9PEZI</name>
<evidence type="ECO:0008006" key="5">
    <source>
        <dbReference type="Google" id="ProtNLM"/>
    </source>
</evidence>
<dbReference type="InterPro" id="IPR001680">
    <property type="entry name" value="WD40_rpt"/>
</dbReference>
<feature type="region of interest" description="Disordered" evidence="2">
    <location>
        <begin position="468"/>
        <end position="640"/>
    </location>
</feature>
<dbReference type="EMBL" id="ML992673">
    <property type="protein sequence ID" value="KAF2212247.1"/>
    <property type="molecule type" value="Genomic_DNA"/>
</dbReference>
<feature type="region of interest" description="Disordered" evidence="2">
    <location>
        <begin position="413"/>
        <end position="441"/>
    </location>
</feature>
<dbReference type="OrthoDB" id="5362656at2759"/>
<gene>
    <name evidence="3" type="ORF">CERZMDRAFT_84624</name>
</gene>
<dbReference type="InterPro" id="IPR036322">
    <property type="entry name" value="WD40_repeat_dom_sf"/>
</dbReference>
<dbReference type="Proteomes" id="UP000799539">
    <property type="component" value="Unassembled WGS sequence"/>
</dbReference>
<feature type="compositionally biased region" description="Basic and acidic residues" evidence="2">
    <location>
        <begin position="554"/>
        <end position="583"/>
    </location>
</feature>
<keyword evidence="1" id="KW-0175">Coiled coil</keyword>
<sequence length="898" mass="98332">MSNSRSVDKNSILTRPSGDNAKFSLPRSSHLIIATPRHIFAWDTFGIHKIFQSSRDGIVAAREAKDGSGLLAVASKDVVVLHDTKRGKEHSWGLNAPDQELRHLEYSRDAKMLYLSTTSDGLIQQYSVEKSRLLEPLQKHESAPVALAVSCSGDLMLSASSDPPAIYLKNMTQDTRSILVQPSASTAPVCAAAFHPERPNIFMLGFRDATVAAFDATKLANIAGTYSTQPTAGWEIASLQNLHRKVVAEDFVSETTSIVSAIAGVAFLPGSRLRAVTAGRDGRCRLIDFANGGIVLRTWHCKEACTSLAILSGDAGCSVRTVPARNGRLNEEQDRRGEVIAVGLADGAVQLYNNLGLLLAQQRVSSREEKIFSVEWSVGPSPVAIKNAPPVNFEDSDIEVSLRAVPKLASSPVEGMASRDVVSRQPATRGSGRPKGLQEGQALPTQQIQRQLTFHPDELGDSTVRRTLTSKQSRSTPFSGHPCQDLFTPAEKKSVRVVASGRQLSSPPRHRPRISSQTFVRYPGSSIRSTRSTRGKLALSKRALANRTSSASSEVRREQAAPKTSLGDRRRERPERSPFDSRGRHVNFKPSEAFPGDAACASFRSKASRRTRASIQSKVSKEQSRGRSISRAQGSLRKKSEREEEIWLTSESEEGAPVCEKPLKNKARIHRYQAFLGQSPQQDGPSLQGPLGPQAYISPGSGLTGVSSDVRELFPRTSSLSPRIARRPKHVKENRTTPPQLAANGDQNDGTVDTAAPSIPYLPTAATARVLRTPWTRVRADKDAARKQQQQQNLEGQPPAPNRKMRSIRKNAFVTVLQQQDGSKDRPLESSPEPPEGLTRSPSWNCLSCAETQARVEAVEGEMERLKGEVSKLKSVLLRQGTGLDERKRSWRWKREAD</sequence>
<feature type="coiled-coil region" evidence="1">
    <location>
        <begin position="849"/>
        <end position="876"/>
    </location>
</feature>
<protein>
    <recommendedName>
        <fullName evidence="5">WD40 repeat-like protein</fullName>
    </recommendedName>
</protein>
<evidence type="ECO:0000313" key="3">
    <source>
        <dbReference type="EMBL" id="KAF2212247.1"/>
    </source>
</evidence>
<dbReference type="AlphaFoldDB" id="A0A6A6FFN7"/>
<accession>A0A6A6FFN7</accession>
<keyword evidence="4" id="KW-1185">Reference proteome</keyword>
<dbReference type="InterPro" id="IPR015943">
    <property type="entry name" value="WD40/YVTN_repeat-like_dom_sf"/>
</dbReference>
<proteinExistence type="predicted"/>
<reference evidence="3" key="1">
    <citation type="journal article" date="2020" name="Stud. Mycol.">
        <title>101 Dothideomycetes genomes: a test case for predicting lifestyles and emergence of pathogens.</title>
        <authorList>
            <person name="Haridas S."/>
            <person name="Albert R."/>
            <person name="Binder M."/>
            <person name="Bloem J."/>
            <person name="Labutti K."/>
            <person name="Salamov A."/>
            <person name="Andreopoulos B."/>
            <person name="Baker S."/>
            <person name="Barry K."/>
            <person name="Bills G."/>
            <person name="Bluhm B."/>
            <person name="Cannon C."/>
            <person name="Castanera R."/>
            <person name="Culley D."/>
            <person name="Daum C."/>
            <person name="Ezra D."/>
            <person name="Gonzalez J."/>
            <person name="Henrissat B."/>
            <person name="Kuo A."/>
            <person name="Liang C."/>
            <person name="Lipzen A."/>
            <person name="Lutzoni F."/>
            <person name="Magnuson J."/>
            <person name="Mondo S."/>
            <person name="Nolan M."/>
            <person name="Ohm R."/>
            <person name="Pangilinan J."/>
            <person name="Park H.-J."/>
            <person name="Ramirez L."/>
            <person name="Alfaro M."/>
            <person name="Sun H."/>
            <person name="Tritt A."/>
            <person name="Yoshinaga Y."/>
            <person name="Zwiers L.-H."/>
            <person name="Turgeon B."/>
            <person name="Goodwin S."/>
            <person name="Spatafora J."/>
            <person name="Crous P."/>
            <person name="Grigoriev I."/>
        </authorList>
    </citation>
    <scope>NUCLEOTIDE SEQUENCE</scope>
    <source>
        <strain evidence="3">SCOH1-5</strain>
    </source>
</reference>
<feature type="region of interest" description="Disordered" evidence="2">
    <location>
        <begin position="780"/>
        <end position="844"/>
    </location>
</feature>
<dbReference type="SUPFAM" id="SSF50978">
    <property type="entry name" value="WD40 repeat-like"/>
    <property type="match status" value="1"/>
</dbReference>
<dbReference type="Gene3D" id="2.130.10.10">
    <property type="entry name" value="YVTN repeat-like/Quinoprotein amine dehydrogenase"/>
    <property type="match status" value="2"/>
</dbReference>
<organism evidence="3 4">
    <name type="scientific">Cercospora zeae-maydis SCOH1-5</name>
    <dbReference type="NCBI Taxonomy" id="717836"/>
    <lineage>
        <taxon>Eukaryota</taxon>
        <taxon>Fungi</taxon>
        <taxon>Dikarya</taxon>
        <taxon>Ascomycota</taxon>
        <taxon>Pezizomycotina</taxon>
        <taxon>Dothideomycetes</taxon>
        <taxon>Dothideomycetidae</taxon>
        <taxon>Mycosphaerellales</taxon>
        <taxon>Mycosphaerellaceae</taxon>
        <taxon>Cercospora</taxon>
    </lineage>
</organism>
<feature type="region of interest" description="Disordered" evidence="2">
    <location>
        <begin position="714"/>
        <end position="758"/>
    </location>
</feature>
<dbReference type="SMART" id="SM00320">
    <property type="entry name" value="WD40"/>
    <property type="match status" value="6"/>
</dbReference>
<evidence type="ECO:0000256" key="1">
    <source>
        <dbReference type="SAM" id="Coils"/>
    </source>
</evidence>
<evidence type="ECO:0000256" key="2">
    <source>
        <dbReference type="SAM" id="MobiDB-lite"/>
    </source>
</evidence>
<feature type="compositionally biased region" description="Polar residues" evidence="2">
    <location>
        <begin position="468"/>
        <end position="478"/>
    </location>
</feature>
<evidence type="ECO:0000313" key="4">
    <source>
        <dbReference type="Proteomes" id="UP000799539"/>
    </source>
</evidence>